<dbReference type="EMBL" id="PVNO01000005">
    <property type="protein sequence ID" value="PRO70271.1"/>
    <property type="molecule type" value="Genomic_DNA"/>
</dbReference>
<evidence type="ECO:0000313" key="1">
    <source>
        <dbReference type="EMBL" id="PRO70271.1"/>
    </source>
</evidence>
<gene>
    <name evidence="1" type="ORF">C6Y39_03275</name>
</gene>
<protein>
    <recommendedName>
        <fullName evidence="3">DUF3630 family protein</fullName>
    </recommendedName>
</protein>
<keyword evidence="2" id="KW-1185">Reference proteome</keyword>
<dbReference type="Proteomes" id="UP000239539">
    <property type="component" value="Unassembled WGS sequence"/>
</dbReference>
<organism evidence="1 2">
    <name type="scientific">Alteromonas gracilis</name>
    <dbReference type="NCBI Taxonomy" id="1479524"/>
    <lineage>
        <taxon>Bacteria</taxon>
        <taxon>Pseudomonadati</taxon>
        <taxon>Pseudomonadota</taxon>
        <taxon>Gammaproteobacteria</taxon>
        <taxon>Alteromonadales</taxon>
        <taxon>Alteromonadaceae</taxon>
        <taxon>Alteromonas/Salinimonas group</taxon>
        <taxon>Alteromonas</taxon>
    </lineage>
</organism>
<accession>A0ABX5CV07</accession>
<sequence>MQPFTLQDVQQYARISEQSVEICLELPATPLKTQQWVSHFCSLFNFSISETDWGADRFQAIITTQSSDTAFQCMLCIEWLCEAIWLEPIGTQQSTRAIFDYLTHA</sequence>
<reference evidence="2" key="1">
    <citation type="journal article" date="2020" name="Int. J. Syst. Evol. Microbiol.">
        <title>Alteromonas alba sp. nov., a marine bacterium isolated from the seawater of the West Pacific Ocean.</title>
        <authorList>
            <person name="Sun C."/>
            <person name="Wu Y.-H."/>
            <person name="Xamxidin M."/>
            <person name="Cheng H."/>
            <person name="Xu X.-W."/>
        </authorList>
    </citation>
    <scope>NUCLEOTIDE SEQUENCE [LARGE SCALE GENOMIC DNA]</scope>
    <source>
        <strain evidence="2">9a2</strain>
    </source>
</reference>
<name>A0ABX5CV07_9ALTE</name>
<comment type="caution">
    <text evidence="1">The sequence shown here is derived from an EMBL/GenBank/DDBJ whole genome shotgun (WGS) entry which is preliminary data.</text>
</comment>
<evidence type="ECO:0008006" key="3">
    <source>
        <dbReference type="Google" id="ProtNLM"/>
    </source>
</evidence>
<evidence type="ECO:0000313" key="2">
    <source>
        <dbReference type="Proteomes" id="UP000239539"/>
    </source>
</evidence>
<proteinExistence type="predicted"/>
<dbReference type="RefSeq" id="WP_105929898.1">
    <property type="nucleotide sequence ID" value="NZ_PVNO01000005.1"/>
</dbReference>